<comment type="caution">
    <text evidence="2">The sequence shown here is derived from an EMBL/GenBank/DDBJ whole genome shotgun (WGS) entry which is preliminary data.</text>
</comment>
<evidence type="ECO:0000313" key="2">
    <source>
        <dbReference type="EMBL" id="OUC41955.1"/>
    </source>
</evidence>
<gene>
    <name evidence="2" type="ORF">D917_10562</name>
</gene>
<proteinExistence type="predicted"/>
<protein>
    <submittedName>
        <fullName evidence="2">Uncharacterized protein</fullName>
    </submittedName>
</protein>
<name>A0A1Y3EAA3_9BILA</name>
<feature type="non-terminal residue" evidence="2">
    <location>
        <position position="71"/>
    </location>
</feature>
<feature type="region of interest" description="Disordered" evidence="1">
    <location>
        <begin position="35"/>
        <end position="71"/>
    </location>
</feature>
<reference evidence="2 3" key="1">
    <citation type="submission" date="2015-04" db="EMBL/GenBank/DDBJ databases">
        <title>Draft genome of the roundworm Trichinella nativa.</title>
        <authorList>
            <person name="Mitreva M."/>
        </authorList>
    </citation>
    <scope>NUCLEOTIDE SEQUENCE [LARGE SCALE GENOMIC DNA]</scope>
    <source>
        <strain evidence="2 3">ISS45</strain>
    </source>
</reference>
<feature type="compositionally biased region" description="Basic and acidic residues" evidence="1">
    <location>
        <begin position="53"/>
        <end position="65"/>
    </location>
</feature>
<dbReference type="Proteomes" id="UP000243006">
    <property type="component" value="Unassembled WGS sequence"/>
</dbReference>
<accession>A0A1Y3EAA3</accession>
<organism evidence="2 3">
    <name type="scientific">Trichinella nativa</name>
    <dbReference type="NCBI Taxonomy" id="6335"/>
    <lineage>
        <taxon>Eukaryota</taxon>
        <taxon>Metazoa</taxon>
        <taxon>Ecdysozoa</taxon>
        <taxon>Nematoda</taxon>
        <taxon>Enoplea</taxon>
        <taxon>Dorylaimia</taxon>
        <taxon>Trichinellida</taxon>
        <taxon>Trichinellidae</taxon>
        <taxon>Trichinella</taxon>
    </lineage>
</organism>
<dbReference type="AlphaFoldDB" id="A0A1Y3EAA3"/>
<evidence type="ECO:0000256" key="1">
    <source>
        <dbReference type="SAM" id="MobiDB-lite"/>
    </source>
</evidence>
<dbReference type="EMBL" id="LVZM01018748">
    <property type="protein sequence ID" value="OUC41955.1"/>
    <property type="molecule type" value="Genomic_DNA"/>
</dbReference>
<evidence type="ECO:0000313" key="3">
    <source>
        <dbReference type="Proteomes" id="UP000243006"/>
    </source>
</evidence>
<sequence>MKLLRDRHRSVTTHQAIRRKVRKVDEIAALLKRLLEDPEDTTSQRQPSVGGAKQDRIPRDGDMERGQQQAA</sequence>